<proteinExistence type="predicted"/>
<reference evidence="2 3" key="1">
    <citation type="submission" date="2019-09" db="EMBL/GenBank/DDBJ databases">
        <title>Nocardioides panacisoli sp. nov., isolated from the soil of a ginseng field.</title>
        <authorList>
            <person name="Cho C."/>
        </authorList>
    </citation>
    <scope>NUCLEOTIDE SEQUENCE [LARGE SCALE GENOMIC DNA]</scope>
    <source>
        <strain evidence="2 3">BN140041</strain>
    </source>
</reference>
<dbReference type="PANTHER" id="PTHR43317">
    <property type="entry name" value="THERMOSPERMINE SYNTHASE ACAULIS5"/>
    <property type="match status" value="1"/>
</dbReference>
<dbReference type="SUPFAM" id="SSF53335">
    <property type="entry name" value="S-adenosyl-L-methionine-dependent methyltransferases"/>
    <property type="match status" value="1"/>
</dbReference>
<gene>
    <name evidence="2" type="ORF">F0U47_07675</name>
</gene>
<dbReference type="Proteomes" id="UP000324351">
    <property type="component" value="Unassembled WGS sequence"/>
</dbReference>
<evidence type="ECO:0008006" key="4">
    <source>
        <dbReference type="Google" id="ProtNLM"/>
    </source>
</evidence>
<evidence type="ECO:0000313" key="2">
    <source>
        <dbReference type="EMBL" id="KAA1427354.1"/>
    </source>
</evidence>
<dbReference type="InterPro" id="IPR029063">
    <property type="entry name" value="SAM-dependent_MTases_sf"/>
</dbReference>
<keyword evidence="3" id="KW-1185">Reference proteome</keyword>
<dbReference type="EMBL" id="VUJW01000003">
    <property type="protein sequence ID" value="KAA1427354.1"/>
    <property type="molecule type" value="Genomic_DNA"/>
</dbReference>
<protein>
    <recommendedName>
        <fullName evidence="4">Spermidine synthase</fullName>
    </recommendedName>
</protein>
<reference evidence="2 3" key="2">
    <citation type="submission" date="2019-09" db="EMBL/GenBank/DDBJ databases">
        <authorList>
            <person name="Jin C."/>
        </authorList>
    </citation>
    <scope>NUCLEOTIDE SEQUENCE [LARGE SCALE GENOMIC DNA]</scope>
    <source>
        <strain evidence="2 3">BN140041</strain>
    </source>
</reference>
<sequence>MTQLGRAGSARGEIVLRQRPDGHLELRANGVFVMDTLEHTSERALATEALRHAGARPLRVLVGGLGLGFTLAAALADDRVTRCTVVEIEPALVGWLRNGTVPHGPAMLADPRVEVVVDDVADVLRSVAASSYDLVLLDVDNGPGYLVHDANAALYAGSGLADARAALADDGMLVVWSASPAPDLEAALREVFGNAEENRYAVPGHGRAGDYFLYSARR</sequence>
<dbReference type="GO" id="GO:0006596">
    <property type="term" value="P:polyamine biosynthetic process"/>
    <property type="evidence" value="ECO:0007669"/>
    <property type="project" value="UniProtKB-KW"/>
</dbReference>
<dbReference type="Gene3D" id="3.40.50.150">
    <property type="entry name" value="Vaccinia Virus protein VP39"/>
    <property type="match status" value="1"/>
</dbReference>
<dbReference type="PANTHER" id="PTHR43317:SF3">
    <property type="entry name" value="BLR2883 PROTEIN"/>
    <property type="match status" value="1"/>
</dbReference>
<accession>A0A5B1M3J9</accession>
<evidence type="ECO:0000313" key="3">
    <source>
        <dbReference type="Proteomes" id="UP000324351"/>
    </source>
</evidence>
<dbReference type="RefSeq" id="WP_149749722.1">
    <property type="nucleotide sequence ID" value="NZ_VUJW01000003.1"/>
</dbReference>
<dbReference type="AlphaFoldDB" id="A0A5B1M3J9"/>
<name>A0A5B1M3J9_9ACTN</name>
<evidence type="ECO:0000256" key="1">
    <source>
        <dbReference type="ARBA" id="ARBA00023115"/>
    </source>
</evidence>
<keyword evidence="1" id="KW-0620">Polyamine biosynthesis</keyword>
<organism evidence="2 3">
    <name type="scientific">Nocardioides antri</name>
    <dbReference type="NCBI Taxonomy" id="2607659"/>
    <lineage>
        <taxon>Bacteria</taxon>
        <taxon>Bacillati</taxon>
        <taxon>Actinomycetota</taxon>
        <taxon>Actinomycetes</taxon>
        <taxon>Propionibacteriales</taxon>
        <taxon>Nocardioidaceae</taxon>
        <taxon>Nocardioides</taxon>
    </lineage>
</organism>
<comment type="caution">
    <text evidence="2">The sequence shown here is derived from an EMBL/GenBank/DDBJ whole genome shotgun (WGS) entry which is preliminary data.</text>
</comment>